<evidence type="ECO:0000313" key="3">
    <source>
        <dbReference type="EMBL" id="VWB99141.1"/>
    </source>
</evidence>
<evidence type="ECO:0000256" key="1">
    <source>
        <dbReference type="ARBA" id="ARBA00022676"/>
    </source>
</evidence>
<name>A0A9Q9SLP6_9BURK</name>
<evidence type="ECO:0000313" key="4">
    <source>
        <dbReference type="Proteomes" id="UP000494172"/>
    </source>
</evidence>
<organism evidence="3 4">
    <name type="scientific">Burkholderia arboris</name>
    <dbReference type="NCBI Taxonomy" id="488730"/>
    <lineage>
        <taxon>Bacteria</taxon>
        <taxon>Pseudomonadati</taxon>
        <taxon>Pseudomonadota</taxon>
        <taxon>Betaproteobacteria</taxon>
        <taxon>Burkholderiales</taxon>
        <taxon>Burkholderiaceae</taxon>
        <taxon>Burkholderia</taxon>
        <taxon>Burkholderia cepacia complex</taxon>
    </lineage>
</organism>
<dbReference type="PANTHER" id="PTHR31306">
    <property type="entry name" value="ALPHA-1,6-MANNOSYLTRANSFERASE MNN11-RELATED"/>
    <property type="match status" value="1"/>
</dbReference>
<comment type="caution">
    <text evidence="3">The sequence shown here is derived from an EMBL/GenBank/DDBJ whole genome shotgun (WGS) entry which is preliminary data.</text>
</comment>
<dbReference type="EMBL" id="CABVPX010000021">
    <property type="protein sequence ID" value="VWB99141.1"/>
    <property type="molecule type" value="Genomic_DNA"/>
</dbReference>
<dbReference type="Gene3D" id="3.90.550.10">
    <property type="entry name" value="Spore Coat Polysaccharide Biosynthesis Protein SpsA, Chain A"/>
    <property type="match status" value="1"/>
</dbReference>
<keyword evidence="1" id="KW-0328">Glycosyltransferase</keyword>
<dbReference type="GO" id="GO:0016020">
    <property type="term" value="C:membrane"/>
    <property type="evidence" value="ECO:0007669"/>
    <property type="project" value="InterPro"/>
</dbReference>
<keyword evidence="2 3" id="KW-0808">Transferase</keyword>
<gene>
    <name evidence="3" type="ORF">BAR24066_04734</name>
</gene>
<proteinExistence type="predicted"/>
<dbReference type="AlphaFoldDB" id="A0A9Q9SLP6"/>
<protein>
    <submittedName>
        <fullName evidence="3">Galactosyl transferase GMA12/MNN10 domain protein</fullName>
    </submittedName>
</protein>
<dbReference type="PANTHER" id="PTHR31306:SF4">
    <property type="entry name" value="ALPHA-1,2-GALACTOSYLTRANSFERASE"/>
    <property type="match status" value="1"/>
</dbReference>
<dbReference type="InterPro" id="IPR029044">
    <property type="entry name" value="Nucleotide-diphossugar_trans"/>
</dbReference>
<dbReference type="Proteomes" id="UP000494172">
    <property type="component" value="Unassembled WGS sequence"/>
</dbReference>
<dbReference type="GO" id="GO:0016757">
    <property type="term" value="F:glycosyltransferase activity"/>
    <property type="evidence" value="ECO:0007669"/>
    <property type="project" value="UniProtKB-KW"/>
</dbReference>
<dbReference type="InterPro" id="IPR008630">
    <property type="entry name" value="Glyco_trans_34"/>
</dbReference>
<dbReference type="GO" id="GO:0006487">
    <property type="term" value="P:protein N-linked glycosylation"/>
    <property type="evidence" value="ECO:0007669"/>
    <property type="project" value="TreeGrafter"/>
</dbReference>
<dbReference type="Pfam" id="PF05637">
    <property type="entry name" value="Glyco_transf_34"/>
    <property type="match status" value="1"/>
</dbReference>
<evidence type="ECO:0000256" key="2">
    <source>
        <dbReference type="ARBA" id="ARBA00022679"/>
    </source>
</evidence>
<reference evidence="3 4" key="1">
    <citation type="submission" date="2019-09" db="EMBL/GenBank/DDBJ databases">
        <authorList>
            <person name="Depoorter E."/>
        </authorList>
    </citation>
    <scope>NUCLEOTIDE SEQUENCE [LARGE SCALE GENOMIC DNA]</scope>
    <source>
        <strain evidence="3">LMG 24066</strain>
    </source>
</reference>
<accession>A0A9Q9SLP6</accession>
<sequence>MLDLSTCHALHIAYRLAQLKVMLLASPHAVLTFLSHRPVDGLVDNHARYAQLHGYRHAIVDGMHVYGERQQILYKYHAIIAQLVAMEQGALLLVLDPFSVVFDPHVLADVAHGYDAIVTTQATKSALPAASGMIFRNVPDVRERLRRLAVELGKWAMHLPERQHACEATLLAAFFPPLPFDAPLANGHFASAQTVWSDGISIDSIAGARPLVAHQAPEWREVNGAWAPAADYDFRYVAALVDDAGRYQRGDHPHAMDEWRAAQQRTREPERHVNPQARIAFVSLHTPHIAGYGDLHEENFVRYCTRHGYAYHTYREAPAFLPDGIGANWAKLHLIREHLPHHAFVFWVDADILAIDQSQTVDSTIDGRDFVIGTDHTAWAINSCMIGVRNVAPMRELVERICARIERFDDRSSVYASGGDQQAIYVELLESGMIDARHIVDATTLASSPVYATRDSRFVHFPAQHDHYRAVTMRVWDRLSHQR</sequence>